<dbReference type="InterPro" id="IPR029058">
    <property type="entry name" value="AB_hydrolase_fold"/>
</dbReference>
<dbReference type="Proteomes" id="UP000564385">
    <property type="component" value="Unassembled WGS sequence"/>
</dbReference>
<comment type="caution">
    <text evidence="3">The sequence shown here is derived from an EMBL/GenBank/DDBJ whole genome shotgun (WGS) entry which is preliminary data.</text>
</comment>
<evidence type="ECO:0000313" key="4">
    <source>
        <dbReference type="Proteomes" id="UP000564385"/>
    </source>
</evidence>
<dbReference type="Gene3D" id="3.40.50.1820">
    <property type="entry name" value="alpha/beta hydrolase"/>
    <property type="match status" value="1"/>
</dbReference>
<accession>A0A852VQ35</accession>
<dbReference type="AlphaFoldDB" id="A0A852VQ35"/>
<name>A0A852VQ35_9BACT</name>
<dbReference type="InterPro" id="IPR052897">
    <property type="entry name" value="Sec-Metab_Biosynth_Hydrolase"/>
</dbReference>
<dbReference type="SUPFAM" id="SSF53474">
    <property type="entry name" value="alpha/beta-Hydrolases"/>
    <property type="match status" value="1"/>
</dbReference>
<feature type="chain" id="PRO_5032735399" evidence="1">
    <location>
        <begin position="21"/>
        <end position="268"/>
    </location>
</feature>
<feature type="signal peptide" evidence="1">
    <location>
        <begin position="1"/>
        <end position="20"/>
    </location>
</feature>
<proteinExistence type="predicted"/>
<dbReference type="InterPro" id="IPR000073">
    <property type="entry name" value="AB_hydrolase_1"/>
</dbReference>
<feature type="domain" description="AB hydrolase-1" evidence="2">
    <location>
        <begin position="38"/>
        <end position="250"/>
    </location>
</feature>
<dbReference type="PANTHER" id="PTHR37017">
    <property type="entry name" value="AB HYDROLASE-1 DOMAIN-CONTAINING PROTEIN-RELATED"/>
    <property type="match status" value="1"/>
</dbReference>
<dbReference type="EMBL" id="JACCCU010000002">
    <property type="protein sequence ID" value="NYF91462.1"/>
    <property type="molecule type" value="Genomic_DNA"/>
</dbReference>
<sequence>MNLRRNLLAAFLCAPLVSLTVPVTGLSQVPSKEPIKNVVLVHGAWADGSSWLKILPLLEAEGLHVVCAQIPLTSFADDVAATKRIIDAQEGPVLLVGHSYGGAVITEAGNDPKVAGLVYVAAFAPDQGESAGSLGKPYGATPGVGELRPLADGFLVLTEKGILEDFAPDVALEDRTLMIATQVPTQGAALGAPITTAAWRTKPSWFVVAANDRMIAPEQERVTAKRMNAKTLILSTSHVPMISKPHEVADFITNAASAKSNPTPPGTL</sequence>
<evidence type="ECO:0000256" key="1">
    <source>
        <dbReference type="SAM" id="SignalP"/>
    </source>
</evidence>
<reference evidence="3 4" key="1">
    <citation type="submission" date="2020-07" db="EMBL/GenBank/DDBJ databases">
        <title>Genomic Encyclopedia of Type Strains, Phase IV (KMG-V): Genome sequencing to study the core and pangenomes of soil and plant-associated prokaryotes.</title>
        <authorList>
            <person name="Whitman W."/>
        </authorList>
    </citation>
    <scope>NUCLEOTIDE SEQUENCE [LARGE SCALE GENOMIC DNA]</scope>
    <source>
        <strain evidence="3 4">M8UP22</strain>
    </source>
</reference>
<dbReference type="PANTHER" id="PTHR37017:SF11">
    <property type="entry name" value="ESTERASE_LIPASE_THIOESTERASE DOMAIN-CONTAINING PROTEIN"/>
    <property type="match status" value="1"/>
</dbReference>
<dbReference type="Pfam" id="PF12697">
    <property type="entry name" value="Abhydrolase_6"/>
    <property type="match status" value="1"/>
</dbReference>
<evidence type="ECO:0000313" key="3">
    <source>
        <dbReference type="EMBL" id="NYF91462.1"/>
    </source>
</evidence>
<evidence type="ECO:0000259" key="2">
    <source>
        <dbReference type="Pfam" id="PF12697"/>
    </source>
</evidence>
<organism evidence="3 4">
    <name type="scientific">Tunturiibacter lichenicola</name>
    <dbReference type="NCBI Taxonomy" id="2051959"/>
    <lineage>
        <taxon>Bacteria</taxon>
        <taxon>Pseudomonadati</taxon>
        <taxon>Acidobacteriota</taxon>
        <taxon>Terriglobia</taxon>
        <taxon>Terriglobales</taxon>
        <taxon>Acidobacteriaceae</taxon>
        <taxon>Tunturiibacter</taxon>
    </lineage>
</organism>
<protein>
    <submittedName>
        <fullName evidence="3">Pimeloyl-ACP methyl ester carboxylesterase</fullName>
    </submittedName>
</protein>
<keyword evidence="1" id="KW-0732">Signal</keyword>
<gene>
    <name evidence="3" type="ORF">HDF08_003564</name>
</gene>